<gene>
    <name evidence="4" type="ORF">UU29_C0012G0037</name>
</gene>
<dbReference type="SUPFAM" id="SSF53323">
    <property type="entry name" value="Pyruvate-ferredoxin oxidoreductase, PFOR, domain III"/>
    <property type="match status" value="1"/>
</dbReference>
<reference evidence="4 5" key="1">
    <citation type="journal article" date="2015" name="Nature">
        <title>rRNA introns, odd ribosomes, and small enigmatic genomes across a large radiation of phyla.</title>
        <authorList>
            <person name="Brown C.T."/>
            <person name="Hug L.A."/>
            <person name="Thomas B.C."/>
            <person name="Sharon I."/>
            <person name="Castelle C.J."/>
            <person name="Singh A."/>
            <person name="Wilkins M.J."/>
            <person name="Williams K.H."/>
            <person name="Banfield J.F."/>
        </authorList>
    </citation>
    <scope>NUCLEOTIDE SEQUENCE [LARGE SCALE GENOMIC DNA]</scope>
</reference>
<dbReference type="InterPro" id="IPR009014">
    <property type="entry name" value="Transketo_C/PFOR_II"/>
</dbReference>
<keyword evidence="4" id="KW-0670">Pyruvate</keyword>
<dbReference type="SUPFAM" id="SSF52922">
    <property type="entry name" value="TK C-terminal domain-like"/>
    <property type="match status" value="1"/>
</dbReference>
<dbReference type="InterPro" id="IPR002869">
    <property type="entry name" value="Pyrv_flavodox_OxRed_cen"/>
</dbReference>
<evidence type="ECO:0000313" key="4">
    <source>
        <dbReference type="EMBL" id="KKR82499.1"/>
    </source>
</evidence>
<dbReference type="PATRIC" id="fig|1618424.3.peg.950"/>
<dbReference type="PANTHER" id="PTHR32154:SF20">
    <property type="entry name" value="2-OXOGLUTARATE OXIDOREDUCTASE SUBUNIT KORA"/>
    <property type="match status" value="1"/>
</dbReference>
<dbReference type="Gene3D" id="3.40.50.970">
    <property type="match status" value="1"/>
</dbReference>
<dbReference type="InterPro" id="IPR050722">
    <property type="entry name" value="Pyruvate:ferred/Flavod_OxRd"/>
</dbReference>
<protein>
    <submittedName>
        <fullName evidence="4">Pyruvate flavodoxin/ferredoxin oxidoreductase domain protein</fullName>
    </submittedName>
</protein>
<dbReference type="PANTHER" id="PTHR32154">
    <property type="entry name" value="PYRUVATE-FLAVODOXIN OXIDOREDUCTASE-RELATED"/>
    <property type="match status" value="1"/>
</dbReference>
<dbReference type="Pfam" id="PF01855">
    <property type="entry name" value="POR_N"/>
    <property type="match status" value="1"/>
</dbReference>
<proteinExistence type="predicted"/>
<dbReference type="Gene3D" id="3.40.920.10">
    <property type="entry name" value="Pyruvate-ferredoxin oxidoreductase, PFOR, domain III"/>
    <property type="match status" value="1"/>
</dbReference>
<dbReference type="NCBIfam" id="TIGR03710">
    <property type="entry name" value="OAFO_sf"/>
    <property type="match status" value="1"/>
</dbReference>
<dbReference type="EMBL" id="LCAB01000012">
    <property type="protein sequence ID" value="KKR82499.1"/>
    <property type="molecule type" value="Genomic_DNA"/>
</dbReference>
<dbReference type="Proteomes" id="UP000034601">
    <property type="component" value="Unassembled WGS sequence"/>
</dbReference>
<sequence>MSNKEVFSVKIGGQAGQGVKSAGLMLAKVANRSGYHIFTYTEYPSLIRGGHNVMQINISPRPVLAPFKTTDLLVALNKETVDLHLEELQDGGGIIFEGGDNSSLPQASKNLNLYPIPLSKLATDTGEKELLINSVALGAILAILGGQLSTLQQLIGEEFASKGNPITLANNQAAQAGYDYAVKNFAQKRENILKPLEESGPASLSRSGQKMIVNGNEAISLGAIAGGLQFASIYPMTPITNILHFLALHQDKYGYIYKQPEDEIAAINMAIGASFAGARAMTATSGGGFCLMSEGYGLAAITETPLVIIEGMRGGPATGLPTWSGQGDLQFVLHAHQGDFPRLVLAPGDAQEAFILTRQAFNLADKYQTPVVILVDKNICESDQSFPVFDTAFEVNRGKMTRETIPGYQRFADNGDGVSLRATPGSGNFFIANSYEHDSLGLTTERINDRQTQMAKRMTKLESCQREDLPSPQLFGPEEADITIVSWGSNKGVILEAVKHFDKVNFLHLTWLSPFLTPEIRKRLEQARYLIDIECNYSGQLANLIKEKTGVDILDRMLKVDGRPFFVEEIVEKITSVLEVTANKASQSHLPNGQVENIIN</sequence>
<dbReference type="InterPro" id="IPR002880">
    <property type="entry name" value="Pyrv_Fd/Flavodoxin_OxRdtase_N"/>
</dbReference>
<dbReference type="InterPro" id="IPR022367">
    <property type="entry name" value="2-oxoacid/accept_OxRdtase_asu"/>
</dbReference>
<dbReference type="GO" id="GO:0006979">
    <property type="term" value="P:response to oxidative stress"/>
    <property type="evidence" value="ECO:0007669"/>
    <property type="project" value="TreeGrafter"/>
</dbReference>
<dbReference type="InterPro" id="IPR029061">
    <property type="entry name" value="THDP-binding"/>
</dbReference>
<evidence type="ECO:0000259" key="3">
    <source>
        <dbReference type="Pfam" id="PF01855"/>
    </source>
</evidence>
<dbReference type="InterPro" id="IPR019752">
    <property type="entry name" value="Pyrv/ketoisovalerate_OxRed_cat"/>
</dbReference>
<keyword evidence="1" id="KW-0560">Oxidoreductase</keyword>
<organism evidence="4 5">
    <name type="scientific">Candidatus Daviesbacteria bacterium GW2011_GWA2_40_9</name>
    <dbReference type="NCBI Taxonomy" id="1618424"/>
    <lineage>
        <taxon>Bacteria</taxon>
        <taxon>Candidatus Daviesiibacteriota</taxon>
    </lineage>
</organism>
<dbReference type="FunFam" id="3.40.50.970:FF:000022">
    <property type="entry name" value="2-oxoglutarate ferredoxin oxidoreductase alpha subunit"/>
    <property type="match status" value="1"/>
</dbReference>
<dbReference type="CDD" id="cd07034">
    <property type="entry name" value="TPP_PYR_PFOR_IOR-alpha_like"/>
    <property type="match status" value="1"/>
</dbReference>
<dbReference type="Gene3D" id="3.40.50.920">
    <property type="match status" value="1"/>
</dbReference>
<dbReference type="SUPFAM" id="SSF52518">
    <property type="entry name" value="Thiamin diphosphate-binding fold (THDP-binding)"/>
    <property type="match status" value="1"/>
</dbReference>
<feature type="domain" description="Pyruvate flavodoxin/ferredoxin oxidoreductase pyrimidine binding" evidence="3">
    <location>
        <begin position="222"/>
        <end position="413"/>
    </location>
</feature>
<evidence type="ECO:0000259" key="2">
    <source>
        <dbReference type="Pfam" id="PF01558"/>
    </source>
</evidence>
<dbReference type="GO" id="GO:0016903">
    <property type="term" value="F:oxidoreductase activity, acting on the aldehyde or oxo group of donors"/>
    <property type="evidence" value="ECO:0007669"/>
    <property type="project" value="InterPro"/>
</dbReference>
<comment type="caution">
    <text evidence="4">The sequence shown here is derived from an EMBL/GenBank/DDBJ whole genome shotgun (WGS) entry which is preliminary data.</text>
</comment>
<evidence type="ECO:0000313" key="5">
    <source>
        <dbReference type="Proteomes" id="UP000034601"/>
    </source>
</evidence>
<evidence type="ECO:0000256" key="1">
    <source>
        <dbReference type="ARBA" id="ARBA00023002"/>
    </source>
</evidence>
<feature type="domain" description="Pyruvate/ketoisovalerate oxidoreductase catalytic" evidence="2">
    <location>
        <begin position="15"/>
        <end position="179"/>
    </location>
</feature>
<name>A0A0G0U020_9BACT</name>
<accession>A0A0G0U020</accession>
<dbReference type="Pfam" id="PF01558">
    <property type="entry name" value="POR"/>
    <property type="match status" value="1"/>
</dbReference>
<dbReference type="AlphaFoldDB" id="A0A0G0U020"/>